<gene>
    <name evidence="1" type="ORF">HAX54_027021</name>
</gene>
<organism evidence="1 2">
    <name type="scientific">Datura stramonium</name>
    <name type="common">Jimsonweed</name>
    <name type="synonym">Common thornapple</name>
    <dbReference type="NCBI Taxonomy" id="4076"/>
    <lineage>
        <taxon>Eukaryota</taxon>
        <taxon>Viridiplantae</taxon>
        <taxon>Streptophyta</taxon>
        <taxon>Embryophyta</taxon>
        <taxon>Tracheophyta</taxon>
        <taxon>Spermatophyta</taxon>
        <taxon>Magnoliopsida</taxon>
        <taxon>eudicotyledons</taxon>
        <taxon>Gunneridae</taxon>
        <taxon>Pentapetalae</taxon>
        <taxon>asterids</taxon>
        <taxon>lamiids</taxon>
        <taxon>Solanales</taxon>
        <taxon>Solanaceae</taxon>
        <taxon>Solanoideae</taxon>
        <taxon>Datureae</taxon>
        <taxon>Datura</taxon>
    </lineage>
</organism>
<reference evidence="1 2" key="1">
    <citation type="journal article" date="2021" name="BMC Genomics">
        <title>Datura genome reveals duplications of psychoactive alkaloid biosynthetic genes and high mutation rate following tissue culture.</title>
        <authorList>
            <person name="Rajewski A."/>
            <person name="Carter-House D."/>
            <person name="Stajich J."/>
            <person name="Litt A."/>
        </authorList>
    </citation>
    <scope>NUCLEOTIDE SEQUENCE [LARGE SCALE GENOMIC DNA]</scope>
    <source>
        <strain evidence="1">AR-01</strain>
    </source>
</reference>
<protein>
    <submittedName>
        <fullName evidence="1">Uncharacterized protein</fullName>
    </submittedName>
</protein>
<name>A0ABS8V343_DATST</name>
<accession>A0ABS8V343</accession>
<sequence length="169" mass="19742">MGIFGHTNFSFAALFHSRPKIDRSRRTVMCREAVKVVKSGQSFLDHKGWRGDERGWEYRGHDGFWLFVAPVLVEETSSDGGNLNTLRRRRLVERKRGWLVVGRRDSSEKMKNKRWVLGWLSTLIHGREKDEEQSLGVCRFHWREEGAKGRDVRERGAAAGEKEKMRKMI</sequence>
<dbReference type="Proteomes" id="UP000823775">
    <property type="component" value="Unassembled WGS sequence"/>
</dbReference>
<keyword evidence="2" id="KW-1185">Reference proteome</keyword>
<evidence type="ECO:0000313" key="1">
    <source>
        <dbReference type="EMBL" id="MCD9641104.1"/>
    </source>
</evidence>
<evidence type="ECO:0000313" key="2">
    <source>
        <dbReference type="Proteomes" id="UP000823775"/>
    </source>
</evidence>
<comment type="caution">
    <text evidence="1">The sequence shown here is derived from an EMBL/GenBank/DDBJ whole genome shotgun (WGS) entry which is preliminary data.</text>
</comment>
<dbReference type="EMBL" id="JACEIK010003280">
    <property type="protein sequence ID" value="MCD9641104.1"/>
    <property type="molecule type" value="Genomic_DNA"/>
</dbReference>
<proteinExistence type="predicted"/>